<evidence type="ECO:0000256" key="3">
    <source>
        <dbReference type="ARBA" id="ARBA00008430"/>
    </source>
</evidence>
<dbReference type="PANTHER" id="PTHR10666">
    <property type="entry name" value="UBIQUITIN"/>
    <property type="match status" value="1"/>
</dbReference>
<keyword evidence="4" id="KW-0963">Cytoplasm</keyword>
<dbReference type="InterPro" id="IPR029071">
    <property type="entry name" value="Ubiquitin-like_domsf"/>
</dbReference>
<keyword evidence="6" id="KW-0677">Repeat</keyword>
<evidence type="ECO:0000256" key="4">
    <source>
        <dbReference type="ARBA" id="ARBA00022490"/>
    </source>
</evidence>
<reference evidence="10" key="1">
    <citation type="submission" date="2020-11" db="EMBL/GenBank/DDBJ databases">
        <authorList>
            <consortium name="DOE Joint Genome Institute"/>
            <person name="Ahrendt S."/>
            <person name="Riley R."/>
            <person name="Andreopoulos W."/>
            <person name="Labutti K."/>
            <person name="Pangilinan J."/>
            <person name="Ruiz-Duenas F.J."/>
            <person name="Barrasa J.M."/>
            <person name="Sanchez-Garcia M."/>
            <person name="Camarero S."/>
            <person name="Miyauchi S."/>
            <person name="Serrano A."/>
            <person name="Linde D."/>
            <person name="Babiker R."/>
            <person name="Drula E."/>
            <person name="Ayuso-Fernandez I."/>
            <person name="Pacheco R."/>
            <person name="Padilla G."/>
            <person name="Ferreira P."/>
            <person name="Barriuso J."/>
            <person name="Kellner H."/>
            <person name="Castanera R."/>
            <person name="Alfaro M."/>
            <person name="Ramirez L."/>
            <person name="Pisabarro A.G."/>
            <person name="Kuo A."/>
            <person name="Tritt A."/>
            <person name="Lipzen A."/>
            <person name="He G."/>
            <person name="Yan M."/>
            <person name="Ng V."/>
            <person name="Cullen D."/>
            <person name="Martin F."/>
            <person name="Rosso M.-N."/>
            <person name="Henrissat B."/>
            <person name="Hibbett D."/>
            <person name="Martinez A.T."/>
            <person name="Grigoriev I.V."/>
        </authorList>
    </citation>
    <scope>NUCLEOTIDE SEQUENCE</scope>
    <source>
        <strain evidence="10">MF-IS2</strain>
    </source>
</reference>
<comment type="caution">
    <text evidence="10">The sequence shown here is derived from an EMBL/GenBank/DDBJ whole genome shotgun (WGS) entry which is preliminary data.</text>
</comment>
<dbReference type="FunFam" id="3.10.20.90:FF:000469">
    <property type="entry name" value="Polyubiquitin-C"/>
    <property type="match status" value="1"/>
</dbReference>
<dbReference type="AlphaFoldDB" id="A0A9P5XDW8"/>
<evidence type="ECO:0000256" key="6">
    <source>
        <dbReference type="ARBA" id="ARBA00022737"/>
    </source>
</evidence>
<evidence type="ECO:0000256" key="1">
    <source>
        <dbReference type="ARBA" id="ARBA00004123"/>
    </source>
</evidence>
<dbReference type="InterPro" id="IPR019954">
    <property type="entry name" value="Ubiquitin_CS"/>
</dbReference>
<keyword evidence="7" id="KW-0832">Ubl conjugation</keyword>
<dbReference type="PROSITE" id="PS50053">
    <property type="entry name" value="UBIQUITIN_2"/>
    <property type="match status" value="3"/>
</dbReference>
<evidence type="ECO:0000259" key="9">
    <source>
        <dbReference type="PROSITE" id="PS50053"/>
    </source>
</evidence>
<evidence type="ECO:0000313" key="11">
    <source>
        <dbReference type="Proteomes" id="UP000807342"/>
    </source>
</evidence>
<dbReference type="InterPro" id="IPR019956">
    <property type="entry name" value="Ubiquitin_dom"/>
</dbReference>
<dbReference type="InterPro" id="IPR000626">
    <property type="entry name" value="Ubiquitin-like_dom"/>
</dbReference>
<organism evidence="10 11">
    <name type="scientific">Macrolepiota fuliginosa MF-IS2</name>
    <dbReference type="NCBI Taxonomy" id="1400762"/>
    <lineage>
        <taxon>Eukaryota</taxon>
        <taxon>Fungi</taxon>
        <taxon>Dikarya</taxon>
        <taxon>Basidiomycota</taxon>
        <taxon>Agaricomycotina</taxon>
        <taxon>Agaricomycetes</taxon>
        <taxon>Agaricomycetidae</taxon>
        <taxon>Agaricales</taxon>
        <taxon>Agaricineae</taxon>
        <taxon>Agaricaceae</taxon>
        <taxon>Macrolepiota</taxon>
    </lineage>
</organism>
<dbReference type="OrthoDB" id="428577at2759"/>
<evidence type="ECO:0000256" key="7">
    <source>
        <dbReference type="ARBA" id="ARBA00022843"/>
    </source>
</evidence>
<sequence length="402" mass="44547">MPSMGISLTDCSSVQEYSGDALARLLTVDFLVSAIDDPMNAGGSENNILMIFSGNKTILHPISLLMFRGYTVFLVAPDENSGIRSSHATRVFNWHKEVLKIDPTPFSEPRSIFASKSLKTPKISPEGMRAVPLNPMCGRSSMQISIRTLYGKTLTIEAKPSDTIASLKAKIQAREGILSDQHRLILAGPELEDKDTLSYYNVQEESTIYLIASLGSIPLRSSSTNTTTSRDELTDTGGMRASLNNATVHLRPTMRIFIETPTGKAITLEVRGSYTIANVKAKIRDEEGIPLDQQRLEFNCSLLEDERTLTHYNIQKESTLCLLLCSVEIIVKNLVGKNYFLEVQSLDTIGSVKEKIQDKEGLPLDHQSLIFAGRKLEDGHTLSDYNIQKGATIRLVLRLRGR</sequence>
<dbReference type="SMART" id="SM00213">
    <property type="entry name" value="UBQ"/>
    <property type="match status" value="3"/>
</dbReference>
<dbReference type="FunFam" id="3.10.20.90:FF:000160">
    <property type="entry name" value="Polyubiquitin-C"/>
    <property type="match status" value="1"/>
</dbReference>
<keyword evidence="8" id="KW-0539">Nucleus</keyword>
<evidence type="ECO:0000256" key="2">
    <source>
        <dbReference type="ARBA" id="ARBA00004496"/>
    </source>
</evidence>
<feature type="domain" description="Ubiquitin-like" evidence="9">
    <location>
        <begin position="142"/>
        <end position="211"/>
    </location>
</feature>
<evidence type="ECO:0000313" key="10">
    <source>
        <dbReference type="EMBL" id="KAF9448332.1"/>
    </source>
</evidence>
<dbReference type="Proteomes" id="UP000807342">
    <property type="component" value="Unassembled WGS sequence"/>
</dbReference>
<proteinExistence type="inferred from homology"/>
<feature type="domain" description="Ubiquitin-like" evidence="9">
    <location>
        <begin position="327"/>
        <end position="402"/>
    </location>
</feature>
<dbReference type="EMBL" id="MU151164">
    <property type="protein sequence ID" value="KAF9448332.1"/>
    <property type="molecule type" value="Genomic_DNA"/>
</dbReference>
<dbReference type="SUPFAM" id="SSF54236">
    <property type="entry name" value="Ubiquitin-like"/>
    <property type="match status" value="3"/>
</dbReference>
<dbReference type="FunFam" id="3.10.20.90:FF:000211">
    <property type="entry name" value="Polyubiquitin 9"/>
    <property type="match status" value="1"/>
</dbReference>
<dbReference type="PRINTS" id="PR00348">
    <property type="entry name" value="UBIQUITIN"/>
</dbReference>
<dbReference type="GO" id="GO:0005634">
    <property type="term" value="C:nucleus"/>
    <property type="evidence" value="ECO:0007669"/>
    <property type="project" value="UniProtKB-SubCell"/>
</dbReference>
<comment type="similarity">
    <text evidence="3">Belongs to the ubiquitin family.</text>
</comment>
<gene>
    <name evidence="10" type="ORF">P691DRAFT_705032</name>
</gene>
<dbReference type="Pfam" id="PF00240">
    <property type="entry name" value="ubiquitin"/>
    <property type="match status" value="3"/>
</dbReference>
<comment type="subcellular location">
    <subcellularLocation>
        <location evidence="2">Cytoplasm</location>
    </subcellularLocation>
    <subcellularLocation>
        <location evidence="1">Nucleus</location>
    </subcellularLocation>
</comment>
<evidence type="ECO:0000256" key="8">
    <source>
        <dbReference type="ARBA" id="ARBA00023242"/>
    </source>
</evidence>
<keyword evidence="5" id="KW-1017">Isopeptide bond</keyword>
<dbReference type="InterPro" id="IPR050158">
    <property type="entry name" value="Ubiquitin_ubiquitin-like"/>
</dbReference>
<name>A0A9P5XDW8_9AGAR</name>
<dbReference type="Gene3D" id="3.10.20.90">
    <property type="entry name" value="Phosphatidylinositol 3-kinase Catalytic Subunit, Chain A, domain 1"/>
    <property type="match status" value="3"/>
</dbReference>
<protein>
    <submittedName>
        <fullName evidence="10">Ubiquitin-domain-containing protein</fullName>
    </submittedName>
</protein>
<feature type="domain" description="Ubiquitin-like" evidence="9">
    <location>
        <begin position="254"/>
        <end position="324"/>
    </location>
</feature>
<keyword evidence="11" id="KW-1185">Reference proteome</keyword>
<evidence type="ECO:0000256" key="5">
    <source>
        <dbReference type="ARBA" id="ARBA00022499"/>
    </source>
</evidence>
<dbReference type="GO" id="GO:0005737">
    <property type="term" value="C:cytoplasm"/>
    <property type="evidence" value="ECO:0007669"/>
    <property type="project" value="UniProtKB-SubCell"/>
</dbReference>
<accession>A0A9P5XDW8</accession>
<dbReference type="PROSITE" id="PS00299">
    <property type="entry name" value="UBIQUITIN_1"/>
    <property type="match status" value="1"/>
</dbReference>